<dbReference type="InterPro" id="IPR009057">
    <property type="entry name" value="Homeodomain-like_sf"/>
</dbReference>
<dbReference type="RefSeq" id="WP_153757770.1">
    <property type="nucleotide sequence ID" value="NZ_CP045851.1"/>
</dbReference>
<feature type="domain" description="HTH tetR-type" evidence="5">
    <location>
        <begin position="12"/>
        <end position="72"/>
    </location>
</feature>
<evidence type="ECO:0000256" key="3">
    <source>
        <dbReference type="ARBA" id="ARBA00023163"/>
    </source>
</evidence>
<name>A0A5Q2RD77_9ACTN</name>
<evidence type="ECO:0000313" key="7">
    <source>
        <dbReference type="Proteomes" id="UP000334019"/>
    </source>
</evidence>
<gene>
    <name evidence="6" type="ORF">GH723_00240</name>
</gene>
<evidence type="ECO:0000256" key="1">
    <source>
        <dbReference type="ARBA" id="ARBA00023015"/>
    </source>
</evidence>
<dbReference type="AlphaFoldDB" id="A0A5Q2RD77"/>
<organism evidence="6 7">
    <name type="scientific">Actinomarinicola tropica</name>
    <dbReference type="NCBI Taxonomy" id="2789776"/>
    <lineage>
        <taxon>Bacteria</taxon>
        <taxon>Bacillati</taxon>
        <taxon>Actinomycetota</taxon>
        <taxon>Acidimicrobiia</taxon>
        <taxon>Acidimicrobiales</taxon>
        <taxon>Iamiaceae</taxon>
        <taxon>Actinomarinicola</taxon>
    </lineage>
</organism>
<dbReference type="PANTHER" id="PTHR30055">
    <property type="entry name" value="HTH-TYPE TRANSCRIPTIONAL REGULATOR RUTR"/>
    <property type="match status" value="1"/>
</dbReference>
<dbReference type="Proteomes" id="UP000334019">
    <property type="component" value="Chromosome"/>
</dbReference>
<keyword evidence="3" id="KW-0804">Transcription</keyword>
<keyword evidence="1" id="KW-0805">Transcription regulation</keyword>
<dbReference type="PANTHER" id="PTHR30055:SF234">
    <property type="entry name" value="HTH-TYPE TRANSCRIPTIONAL REGULATOR BETI"/>
    <property type="match status" value="1"/>
</dbReference>
<evidence type="ECO:0000259" key="5">
    <source>
        <dbReference type="PROSITE" id="PS50977"/>
    </source>
</evidence>
<dbReference type="InterPro" id="IPR001647">
    <property type="entry name" value="HTH_TetR"/>
</dbReference>
<feature type="DNA-binding region" description="H-T-H motif" evidence="4">
    <location>
        <begin position="35"/>
        <end position="54"/>
    </location>
</feature>
<accession>A0A5Q2RD77</accession>
<evidence type="ECO:0000256" key="2">
    <source>
        <dbReference type="ARBA" id="ARBA00023125"/>
    </source>
</evidence>
<dbReference type="SUPFAM" id="SSF46689">
    <property type="entry name" value="Homeodomain-like"/>
    <property type="match status" value="1"/>
</dbReference>
<dbReference type="PROSITE" id="PS50977">
    <property type="entry name" value="HTH_TETR_2"/>
    <property type="match status" value="1"/>
</dbReference>
<dbReference type="Gene3D" id="1.10.357.10">
    <property type="entry name" value="Tetracycline Repressor, domain 2"/>
    <property type="match status" value="1"/>
</dbReference>
<keyword evidence="2 4" id="KW-0238">DNA-binding</keyword>
<dbReference type="GO" id="GO:0000976">
    <property type="term" value="F:transcription cis-regulatory region binding"/>
    <property type="evidence" value="ECO:0007669"/>
    <property type="project" value="TreeGrafter"/>
</dbReference>
<dbReference type="KEGG" id="atq:GH723_00240"/>
<evidence type="ECO:0000256" key="4">
    <source>
        <dbReference type="PROSITE-ProRule" id="PRU00335"/>
    </source>
</evidence>
<proteinExistence type="predicted"/>
<dbReference type="Pfam" id="PF00440">
    <property type="entry name" value="TetR_N"/>
    <property type="match status" value="1"/>
</dbReference>
<evidence type="ECO:0000313" key="6">
    <source>
        <dbReference type="EMBL" id="QGG93664.1"/>
    </source>
</evidence>
<dbReference type="EMBL" id="CP045851">
    <property type="protein sequence ID" value="QGG93664.1"/>
    <property type="molecule type" value="Genomic_DNA"/>
</dbReference>
<keyword evidence="7" id="KW-1185">Reference proteome</keyword>
<protein>
    <submittedName>
        <fullName evidence="6">TetR family transcriptional regulator</fullName>
    </submittedName>
</protein>
<sequence>MGAAKQVRRRPDDRRAEIVEAARGVFLRGGYDGFALAEVAAAGEVSRGSIYRYFPSGRADLFVAVLDQVVGELHERLRYAASVPFSPATRMEHVIGALFAYFQDDPDAYRALFRDVWSTGEPEIEAAGLAARALLTSEIAGVIADAELDVAELTAAASGILGFALATVDLALRGEVEAEAAWRVTCAYATSQLA</sequence>
<dbReference type="InterPro" id="IPR050109">
    <property type="entry name" value="HTH-type_TetR-like_transc_reg"/>
</dbReference>
<reference evidence="6 7" key="1">
    <citation type="submission" date="2019-11" db="EMBL/GenBank/DDBJ databases">
        <authorList>
            <person name="He Y."/>
        </authorList>
    </citation>
    <scope>NUCLEOTIDE SEQUENCE [LARGE SCALE GENOMIC DNA]</scope>
    <source>
        <strain evidence="6 7">SCSIO 58843</strain>
    </source>
</reference>
<dbReference type="GO" id="GO:0003700">
    <property type="term" value="F:DNA-binding transcription factor activity"/>
    <property type="evidence" value="ECO:0007669"/>
    <property type="project" value="TreeGrafter"/>
</dbReference>